<dbReference type="InterPro" id="IPR036869">
    <property type="entry name" value="J_dom_sf"/>
</dbReference>
<dbReference type="GO" id="GO:0009451">
    <property type="term" value="P:RNA modification"/>
    <property type="evidence" value="ECO:0007669"/>
    <property type="project" value="InterPro"/>
</dbReference>
<dbReference type="SUPFAM" id="SSF46565">
    <property type="entry name" value="Chaperone J-domain"/>
    <property type="match status" value="1"/>
</dbReference>
<dbReference type="PANTHER" id="PTHR47926">
    <property type="entry name" value="PENTATRICOPEPTIDE REPEAT-CONTAINING PROTEIN"/>
    <property type="match status" value="1"/>
</dbReference>
<reference evidence="6" key="2">
    <citation type="submission" date="2025-08" db="UniProtKB">
        <authorList>
            <consortium name="RefSeq"/>
        </authorList>
    </citation>
    <scope>IDENTIFICATION</scope>
</reference>
<dbReference type="PANTHER" id="PTHR47926:SF374">
    <property type="entry name" value="PENTATRICOPEPTIDE REPEAT-CONTAINING PROTEIN"/>
    <property type="match status" value="1"/>
</dbReference>
<sequence length="907" mass="101347">MKSEWIFQKLTSHLPSCFSSILSPFRTQKLYQFPSSDTPKLALNHIGISLLLSISGKQGFILLGSSIHASLIKNPEICKPAGGFRNSDNALLVWNSLLGMCSKCGTLTDLTKLFDEMPMKDTVSWNTMISGFLRNGEFDNGFRYFKQMRKSGFCSFDQATLTTILSACDGVEFCCVNKMMHGLLFLNGYEREISVGNALITSYSKCGCLSSGRQVFDEMFERNVITWTAMISGLVQNELYEESLELFNEMRLGSVCPNSLTYLSSLMACSGLQALKEGRQIHGLLWKLGIQSELCIESSLMDMYSKCGSVNDAWQIFESAQDLDEVSMTVILVGLAQNGFEEEAKRFFVRMFESGIEIDPNMLSAVFGIFGEDTSLGLGKQIHSLIIKRNFGCNSYVSNGLINMYSKCGDLEESVKVFSRMSQRNSISWNSIIAAFARHGDGYRALQLYEEMRSEGIEPTDVTFLSLLHACSHVGLVEKGMELLKSMTEVHGILPRAEHYASVVDMLGRAGLLNEAKTLIEGLPFKPDVLVWQALLGACGIHGDFEMGKYAADQLLIATPESPVPYVSMANICSLRGKWKERARTIKRMKEVGVVKETGISWIETEKKVHSFVVQDRIHPQAEAVYGVLKELFRLMLDEGYVPNESFNFSYIDQDARGGCTNLVYLNGRNFTNFTIRSPRRRFSPRLTVNCRGRAGEDPSPVLSSSTAFAILGIHPNCSTAELKAAFRAKVKDYHPDVNRGGGDSDTMIRRVIQAYEILSNYSRSEIIERECLDPFDSPECEAFDVFVNEVLCVGKGCPYSCVKRAPRAFTYDPSTGTARATSQGHAEDYQVQLAVGQCPRSCIHFVTPSQRIILEELLDSILDKPFDTSAEADLLYSLIVKAKFENNRYQKPKKQPKTSTKNVDWF</sequence>
<dbReference type="InterPro" id="IPR002885">
    <property type="entry name" value="PPR_rpt"/>
</dbReference>
<feature type="repeat" description="PPR" evidence="3">
    <location>
        <begin position="121"/>
        <end position="155"/>
    </location>
</feature>
<dbReference type="Pfam" id="PF13370">
    <property type="entry name" value="Fer4_13"/>
    <property type="match status" value="1"/>
</dbReference>
<evidence type="ECO:0000313" key="6">
    <source>
        <dbReference type="RefSeq" id="XP_017977250.1"/>
    </source>
</evidence>
<dbReference type="Gene3D" id="1.10.287.110">
    <property type="entry name" value="DnaJ domain"/>
    <property type="match status" value="1"/>
</dbReference>
<dbReference type="InterPro" id="IPR001623">
    <property type="entry name" value="DnaJ_domain"/>
</dbReference>
<proteinExistence type="inferred from homology"/>
<dbReference type="FunFam" id="1.25.40.10:FF:001369">
    <property type="entry name" value="Pentatricopeptide repeat-containing protein At3g05340"/>
    <property type="match status" value="1"/>
</dbReference>
<dbReference type="KEGG" id="tcc:18600380"/>
<dbReference type="SMART" id="SM00271">
    <property type="entry name" value="DnaJ"/>
    <property type="match status" value="1"/>
</dbReference>
<feature type="repeat" description="PPR" evidence="3">
    <location>
        <begin position="394"/>
        <end position="424"/>
    </location>
</feature>
<dbReference type="Pfam" id="PF00226">
    <property type="entry name" value="DnaJ"/>
    <property type="match status" value="1"/>
</dbReference>
<accession>A0AB32WH13</accession>
<name>A0AB32WH13_THECC</name>
<reference evidence="5" key="1">
    <citation type="journal article" date="1997" name="Nucleic Acids Res.">
        <title>tRNAscan-SE: a program for improved detection of transfer RNA genes in genomic sequence.</title>
        <authorList>
            <person name="Lowe T.M."/>
            <person name="Eddy S.R."/>
        </authorList>
    </citation>
    <scope>NUCLEOTIDE SEQUENCE [LARGE SCALE GENOMIC DNA]</scope>
    <source>
        <strain evidence="5">r\B97-61/B2</strain>
    </source>
</reference>
<dbReference type="Gene3D" id="1.25.40.10">
    <property type="entry name" value="Tetratricopeptide repeat domain"/>
    <property type="match status" value="4"/>
</dbReference>
<dbReference type="Pfam" id="PF01535">
    <property type="entry name" value="PPR"/>
    <property type="match status" value="3"/>
</dbReference>
<dbReference type="NCBIfam" id="TIGR00756">
    <property type="entry name" value="PPR"/>
    <property type="match status" value="4"/>
</dbReference>
<comment type="similarity">
    <text evidence="1">Belongs to the PPR family. PCMP-H subfamily.</text>
</comment>
<dbReference type="AlphaFoldDB" id="A0AB32WH13"/>
<dbReference type="Gramene" id="Tc05v2_t025170.1">
    <property type="protein sequence ID" value="Tc05v2_p025170.1"/>
    <property type="gene ID" value="Tc05v2_g025170"/>
</dbReference>
<feature type="domain" description="J" evidence="4">
    <location>
        <begin position="707"/>
        <end position="777"/>
    </location>
</feature>
<dbReference type="GO" id="GO:0003729">
    <property type="term" value="F:mRNA binding"/>
    <property type="evidence" value="ECO:0007669"/>
    <property type="project" value="UniProtKB-ARBA"/>
</dbReference>
<dbReference type="InterPro" id="IPR011990">
    <property type="entry name" value="TPR-like_helical_dom_sf"/>
</dbReference>
<dbReference type="Pfam" id="PF20431">
    <property type="entry name" value="E_motif"/>
    <property type="match status" value="1"/>
</dbReference>
<organism evidence="5 6">
    <name type="scientific">Theobroma cacao</name>
    <name type="common">Cacao</name>
    <name type="synonym">Cocoa</name>
    <dbReference type="NCBI Taxonomy" id="3641"/>
    <lineage>
        <taxon>Eukaryota</taxon>
        <taxon>Viridiplantae</taxon>
        <taxon>Streptophyta</taxon>
        <taxon>Embryophyta</taxon>
        <taxon>Tracheophyta</taxon>
        <taxon>Spermatophyta</taxon>
        <taxon>Magnoliopsida</taxon>
        <taxon>eudicotyledons</taxon>
        <taxon>Gunneridae</taxon>
        <taxon>Pentapetalae</taxon>
        <taxon>rosids</taxon>
        <taxon>malvids</taxon>
        <taxon>Malvales</taxon>
        <taxon>Malvaceae</taxon>
        <taxon>Byttnerioideae</taxon>
        <taxon>Theobroma</taxon>
    </lineage>
</organism>
<protein>
    <submittedName>
        <fullName evidence="6">Pentatricopeptide repeat-containing protein At3g05340</fullName>
    </submittedName>
</protein>
<dbReference type="PROSITE" id="PS50076">
    <property type="entry name" value="DNAJ_2"/>
    <property type="match status" value="1"/>
</dbReference>
<dbReference type="Proteomes" id="UP000694886">
    <property type="component" value="Chromosome 5"/>
</dbReference>
<dbReference type="PROSITE" id="PS51375">
    <property type="entry name" value="PPR"/>
    <property type="match status" value="5"/>
</dbReference>
<dbReference type="RefSeq" id="XP_017977250.1">
    <property type="nucleotide sequence ID" value="XM_018121761.1"/>
</dbReference>
<keyword evidence="2" id="KW-0677">Repeat</keyword>
<dbReference type="Pfam" id="PF13041">
    <property type="entry name" value="PPR_2"/>
    <property type="match status" value="3"/>
</dbReference>
<dbReference type="GeneID" id="18600380"/>
<dbReference type="FunFam" id="1.25.40.10:FF:000690">
    <property type="entry name" value="Pentatricopeptide repeat-containing protein"/>
    <property type="match status" value="1"/>
</dbReference>
<feature type="repeat" description="PPR" evidence="3">
    <location>
        <begin position="324"/>
        <end position="358"/>
    </location>
</feature>
<dbReference type="Gene3D" id="3.30.70.20">
    <property type="match status" value="1"/>
</dbReference>
<gene>
    <name evidence="6" type="primary">LOC18600380</name>
</gene>
<evidence type="ECO:0000259" key="4">
    <source>
        <dbReference type="PROSITE" id="PS50076"/>
    </source>
</evidence>
<dbReference type="FunFam" id="1.25.40.10:FF:000196">
    <property type="entry name" value="Pentatricopeptide repeat-containing protein At4g14850"/>
    <property type="match status" value="1"/>
</dbReference>
<feature type="repeat" description="PPR" evidence="3">
    <location>
        <begin position="425"/>
        <end position="459"/>
    </location>
</feature>
<feature type="repeat" description="PPR" evidence="3">
    <location>
        <begin position="223"/>
        <end position="257"/>
    </location>
</feature>
<dbReference type="PRINTS" id="PR00625">
    <property type="entry name" value="JDOMAIN"/>
</dbReference>
<evidence type="ECO:0000256" key="1">
    <source>
        <dbReference type="ARBA" id="ARBA00006643"/>
    </source>
</evidence>
<evidence type="ECO:0000256" key="3">
    <source>
        <dbReference type="PROSITE-ProRule" id="PRU00708"/>
    </source>
</evidence>
<dbReference type="CDD" id="cd06257">
    <property type="entry name" value="DnaJ"/>
    <property type="match status" value="1"/>
</dbReference>
<dbReference type="InterPro" id="IPR046960">
    <property type="entry name" value="PPR_At4g14850-like_plant"/>
</dbReference>
<evidence type="ECO:0000256" key="2">
    <source>
        <dbReference type="ARBA" id="ARBA00022737"/>
    </source>
</evidence>
<evidence type="ECO:0000313" key="5">
    <source>
        <dbReference type="Proteomes" id="UP000694886"/>
    </source>
</evidence>
<dbReference type="InterPro" id="IPR046848">
    <property type="entry name" value="E_motif"/>
</dbReference>